<evidence type="ECO:0000256" key="6">
    <source>
        <dbReference type="ARBA" id="ARBA00022840"/>
    </source>
</evidence>
<feature type="short sequence motif" description="'KMSKS' region" evidence="12">
    <location>
        <begin position="550"/>
        <end position="554"/>
    </location>
</feature>
<evidence type="ECO:0000256" key="12">
    <source>
        <dbReference type="HAMAP-Rule" id="MF_02004"/>
    </source>
</evidence>
<evidence type="ECO:0000256" key="3">
    <source>
        <dbReference type="ARBA" id="ARBA00022490"/>
    </source>
</evidence>
<comment type="similarity">
    <text evidence="11 12">Belongs to the class-I aminoacyl-tRNA synthetase family. ValS type 1 subfamily.</text>
</comment>
<dbReference type="GO" id="GO:0005524">
    <property type="term" value="F:ATP binding"/>
    <property type="evidence" value="ECO:0007669"/>
    <property type="project" value="UniProtKB-UniRule"/>
</dbReference>
<comment type="catalytic activity">
    <reaction evidence="10 12">
        <text>tRNA(Val) + L-valine + ATP = L-valyl-tRNA(Val) + AMP + diphosphate</text>
        <dbReference type="Rhea" id="RHEA:10704"/>
        <dbReference type="Rhea" id="RHEA-COMP:9672"/>
        <dbReference type="Rhea" id="RHEA-COMP:9708"/>
        <dbReference type="ChEBI" id="CHEBI:30616"/>
        <dbReference type="ChEBI" id="CHEBI:33019"/>
        <dbReference type="ChEBI" id="CHEBI:57762"/>
        <dbReference type="ChEBI" id="CHEBI:78442"/>
        <dbReference type="ChEBI" id="CHEBI:78537"/>
        <dbReference type="ChEBI" id="CHEBI:456215"/>
        <dbReference type="EC" id="6.1.1.9"/>
    </reaction>
</comment>
<dbReference type="SUPFAM" id="SSF47323">
    <property type="entry name" value="Anticodon-binding domain of a subclass of class I aminoacyl-tRNA synthetases"/>
    <property type="match status" value="1"/>
</dbReference>
<dbReference type="FunFam" id="3.90.740.10:FF:000015">
    <property type="entry name" value="Valine--tRNA ligase"/>
    <property type="match status" value="1"/>
</dbReference>
<keyword evidence="7 12" id="KW-0648">Protein biosynthesis</keyword>
<dbReference type="FunFam" id="3.40.50.620:FF:000098">
    <property type="entry name" value="Valine--tRNA ligase"/>
    <property type="match status" value="1"/>
</dbReference>
<gene>
    <name evidence="12" type="primary">valS</name>
    <name evidence="16" type="ORF">Xclt_13715</name>
</gene>
<dbReference type="InterPro" id="IPR002300">
    <property type="entry name" value="aa-tRNA-synth_Ia"/>
</dbReference>
<dbReference type="GO" id="GO:0005829">
    <property type="term" value="C:cytosol"/>
    <property type="evidence" value="ECO:0007669"/>
    <property type="project" value="TreeGrafter"/>
</dbReference>
<comment type="domain">
    <text evidence="12">ValRS has two distinct active sites: one for aminoacylation and one for editing. The misactivated threonine is translocated from the active site to the editing site.</text>
</comment>
<dbReference type="InterPro" id="IPR033705">
    <property type="entry name" value="Anticodon_Ia_Val"/>
</dbReference>
<evidence type="ECO:0000256" key="5">
    <source>
        <dbReference type="ARBA" id="ARBA00022741"/>
    </source>
</evidence>
<dbReference type="Gene3D" id="1.10.287.380">
    <property type="entry name" value="Valyl-tRNA synthetase, C-terminal domain"/>
    <property type="match status" value="1"/>
</dbReference>
<evidence type="ECO:0000256" key="4">
    <source>
        <dbReference type="ARBA" id="ARBA00022598"/>
    </source>
</evidence>
<evidence type="ECO:0000259" key="14">
    <source>
        <dbReference type="Pfam" id="PF08264"/>
    </source>
</evidence>
<dbReference type="FunFam" id="3.40.50.620:FF:000032">
    <property type="entry name" value="Valine--tRNA ligase"/>
    <property type="match status" value="1"/>
</dbReference>
<evidence type="ECO:0000256" key="9">
    <source>
        <dbReference type="ARBA" id="ARBA00023146"/>
    </source>
</evidence>
<comment type="function">
    <text evidence="12">Catalyzes the attachment of valine to tRNA(Val). As ValRS can inadvertently accommodate and process structurally similar amino acids such as threonine, to avoid such errors, it has a 'posttransfer' editing activity that hydrolyzes mischarged Thr-tRNA(Val) in a tRNA-dependent manner.</text>
</comment>
<dbReference type="InterPro" id="IPR013155">
    <property type="entry name" value="M/V/L/I-tRNA-synth_anticd-bd"/>
</dbReference>
<dbReference type="CDD" id="cd00817">
    <property type="entry name" value="ValRS_core"/>
    <property type="match status" value="1"/>
</dbReference>
<evidence type="ECO:0000256" key="2">
    <source>
        <dbReference type="ARBA" id="ARBA00011245"/>
    </source>
</evidence>
<protein>
    <recommendedName>
        <fullName evidence="12">Valine--tRNA ligase</fullName>
        <ecNumber evidence="12">6.1.1.9</ecNumber>
    </recommendedName>
    <alternativeName>
        <fullName evidence="12">Valyl-tRNA synthetase</fullName>
        <shortName evidence="12">ValRS</shortName>
    </alternativeName>
</protein>
<dbReference type="SUPFAM" id="SSF52374">
    <property type="entry name" value="Nucleotidylyl transferase"/>
    <property type="match status" value="1"/>
</dbReference>
<sequence length="944" mass="106384">MTTLASSYDPSSFESRLYAQWEAAGYFVPSGKGEPYTVLLPPPNVTGTLHMGHAFQQTLMDALVRYHRMRGYDTLWQVGTDHAGIATEMVVSRNLALEGKGQTRDSLGREGFIAKVWEWKAESGDTIERQMRRLGTSSDWSRSTFTMDPQPSAAVNEAFVRWYEQGLIYRGQRLVNWDPVLKTAISDLEVENVEEDGFLWSIRYPLADGVSYEHVEHDADGNQTLRETRDYLVVATTRPETMLGDTAVMVHPEDARYLTLHNARIVLPLTGRHVPVITDDYVDRAFGTGVVKVTPAHDFNDYQVGVRHDLPLINLFTVTATINENAPERYRGLDRYDARKLVLSELEDLGVLVETKPHKLQVPRGDRTGQVIEPYLTDQWFVKMDALAKRGLELVESGQIKFVPPNWINTYRHWMENIQDWCISRQLWWGHRIPAWFDDAGKCYVGRDEAEVRAKHGLGAEIALHQDSDVLETWFSSQLWPFSTLGWPDAQAMAERGFGRYLPSSVLVTGFDIIFFWVARMIMATDSFTGQVPFRDVYITGLIRDAQGQKMSKSKGNVLDPLDIIDGISIEDLVAKRTSGLMKPKDAPKIEKATRKEFPDGIIAHGADALRFTIAALATHGRDIKFDLGRAEGYKNFCNKLWNATRFVLMNSEGARFTGVPQSRTEAEKWILARLDKITAETHAHYANYRFDLLAQSLYEFAWNAFCDWFVELAKPALNHQDADAAASTRHTLLFVLESLLRLLHPLTPFVTEELWQQVAPRLGITTATISLQSFPQPGDVDTGSYASAEADVEWLKSMVSALRRVRSELNVPPSKQVRLLLQAGTADDRPRVARFASQLSFLLKLESIDWLDAGQDTPPSAAAIVGELTLLVPLEGLVDMDAERTRLDKEIRRVEGEIGKCNGKLGSATFVQNAPAAVVEQERARLNDWTTQLTGLREQRAKI</sequence>
<evidence type="ECO:0000259" key="13">
    <source>
        <dbReference type="Pfam" id="PF00133"/>
    </source>
</evidence>
<dbReference type="Gene3D" id="3.90.740.10">
    <property type="entry name" value="Valyl/Leucyl/Isoleucyl-tRNA synthetase, editing domain"/>
    <property type="match status" value="2"/>
</dbReference>
<feature type="domain" description="Valyl-tRNA synthetase tRNA-binding arm" evidence="15">
    <location>
        <begin position="880"/>
        <end position="944"/>
    </location>
</feature>
<feature type="domain" description="Aminoacyl-tRNA synthetase class Ia" evidence="13">
    <location>
        <begin position="17"/>
        <end position="627"/>
    </location>
</feature>
<dbReference type="PANTHER" id="PTHR11946">
    <property type="entry name" value="VALYL-TRNA SYNTHETASES"/>
    <property type="match status" value="1"/>
</dbReference>
<name>A0AB73P1T3_9XANT</name>
<evidence type="ECO:0000256" key="10">
    <source>
        <dbReference type="ARBA" id="ARBA00047552"/>
    </source>
</evidence>
<evidence type="ECO:0000256" key="7">
    <source>
        <dbReference type="ARBA" id="ARBA00022917"/>
    </source>
</evidence>
<dbReference type="GO" id="GO:0006438">
    <property type="term" value="P:valyl-tRNA aminoacylation"/>
    <property type="evidence" value="ECO:0007669"/>
    <property type="project" value="UniProtKB-UniRule"/>
</dbReference>
<dbReference type="NCBIfam" id="NF004349">
    <property type="entry name" value="PRK05729.1"/>
    <property type="match status" value="1"/>
</dbReference>
<reference evidence="16 17" key="1">
    <citation type="submission" date="2015-12" db="EMBL/GenBank/DDBJ databases">
        <authorList>
            <person name="Bansal K."/>
            <person name="Midha S."/>
            <person name="Patil P.B."/>
        </authorList>
    </citation>
    <scope>NUCLEOTIDE SEQUENCE [LARGE SCALE GENOMIC DNA]</scope>
    <source>
        <strain evidence="16 17">LMG9045</strain>
    </source>
</reference>
<dbReference type="InterPro" id="IPR010978">
    <property type="entry name" value="tRNA-bd_arm"/>
</dbReference>
<dbReference type="InterPro" id="IPR037118">
    <property type="entry name" value="Val-tRNA_synth_C_sf"/>
</dbReference>
<dbReference type="PANTHER" id="PTHR11946:SF93">
    <property type="entry name" value="VALINE--TRNA LIGASE, CHLOROPLASTIC_MITOCHONDRIAL 2"/>
    <property type="match status" value="1"/>
</dbReference>
<dbReference type="FunFam" id="1.10.287.380:FF:000001">
    <property type="entry name" value="Valine--tRNA ligase"/>
    <property type="match status" value="1"/>
</dbReference>
<evidence type="ECO:0000256" key="11">
    <source>
        <dbReference type="ARBA" id="ARBA00060830"/>
    </source>
</evidence>
<feature type="coiled-coil region" evidence="12">
    <location>
        <begin position="878"/>
        <end position="940"/>
    </location>
</feature>
<dbReference type="HAMAP" id="MF_02004">
    <property type="entry name" value="Val_tRNA_synth_type1"/>
    <property type="match status" value="1"/>
</dbReference>
<dbReference type="SUPFAM" id="SSF50677">
    <property type="entry name" value="ValRS/IleRS/LeuRS editing domain"/>
    <property type="match status" value="1"/>
</dbReference>
<feature type="short sequence motif" description="'HIGH' region" evidence="12">
    <location>
        <begin position="43"/>
        <end position="53"/>
    </location>
</feature>
<feature type="domain" description="Methionyl/Valyl/Leucyl/Isoleucyl-tRNA synthetase anticodon-binding" evidence="14">
    <location>
        <begin position="668"/>
        <end position="820"/>
    </location>
</feature>
<evidence type="ECO:0000313" key="16">
    <source>
        <dbReference type="EMBL" id="OOW82070.1"/>
    </source>
</evidence>
<organism evidence="16 17">
    <name type="scientific">Xanthomonas axonopodis pv. clitoriae</name>
    <dbReference type="NCBI Taxonomy" id="487828"/>
    <lineage>
        <taxon>Bacteria</taxon>
        <taxon>Pseudomonadati</taxon>
        <taxon>Pseudomonadota</taxon>
        <taxon>Gammaproteobacteria</taxon>
        <taxon>Lysobacterales</taxon>
        <taxon>Lysobacteraceae</taxon>
        <taxon>Xanthomonas</taxon>
    </lineage>
</organism>
<keyword evidence="6 12" id="KW-0067">ATP-binding</keyword>
<accession>A0AB73P1T3</accession>
<dbReference type="Pfam" id="PF10458">
    <property type="entry name" value="Val_tRNA-synt_C"/>
    <property type="match status" value="1"/>
</dbReference>
<dbReference type="SUPFAM" id="SSF46589">
    <property type="entry name" value="tRNA-binding arm"/>
    <property type="match status" value="1"/>
</dbReference>
<dbReference type="PROSITE" id="PS00178">
    <property type="entry name" value="AA_TRNA_LIGASE_I"/>
    <property type="match status" value="1"/>
</dbReference>
<evidence type="ECO:0000256" key="1">
    <source>
        <dbReference type="ARBA" id="ARBA00004496"/>
    </source>
</evidence>
<dbReference type="CDD" id="cd07962">
    <property type="entry name" value="Anticodon_Ia_Val"/>
    <property type="match status" value="1"/>
</dbReference>
<comment type="subcellular location">
    <subcellularLocation>
        <location evidence="1 12">Cytoplasm</location>
    </subcellularLocation>
</comment>
<evidence type="ECO:0000313" key="17">
    <source>
        <dbReference type="Proteomes" id="UP000190210"/>
    </source>
</evidence>
<proteinExistence type="inferred from homology"/>
<dbReference type="Gene3D" id="1.10.730.10">
    <property type="entry name" value="Isoleucyl-tRNA Synthetase, Domain 1"/>
    <property type="match status" value="1"/>
</dbReference>
<dbReference type="GO" id="GO:0004832">
    <property type="term" value="F:valine-tRNA ligase activity"/>
    <property type="evidence" value="ECO:0007669"/>
    <property type="project" value="UniProtKB-UniRule"/>
</dbReference>
<keyword evidence="5 12" id="KW-0547">Nucleotide-binding</keyword>
<dbReference type="InterPro" id="IPR009008">
    <property type="entry name" value="Val/Leu/Ile-tRNA-synth_edit"/>
</dbReference>
<dbReference type="Gene3D" id="3.40.50.620">
    <property type="entry name" value="HUPs"/>
    <property type="match status" value="2"/>
</dbReference>
<dbReference type="GO" id="GO:0002161">
    <property type="term" value="F:aminoacyl-tRNA deacylase activity"/>
    <property type="evidence" value="ECO:0007669"/>
    <property type="project" value="InterPro"/>
</dbReference>
<dbReference type="RefSeq" id="WP_078537564.1">
    <property type="nucleotide sequence ID" value="NZ_LOKA01000019.1"/>
</dbReference>
<keyword evidence="3 12" id="KW-0963">Cytoplasm</keyword>
<feature type="binding site" evidence="12">
    <location>
        <position position="553"/>
    </location>
    <ligand>
        <name>ATP</name>
        <dbReference type="ChEBI" id="CHEBI:30616"/>
    </ligand>
</feature>
<dbReference type="AlphaFoldDB" id="A0AB73P1T3"/>
<keyword evidence="8 12" id="KW-0175">Coiled coil</keyword>
<dbReference type="PRINTS" id="PR00986">
    <property type="entry name" value="TRNASYNTHVAL"/>
</dbReference>
<dbReference type="InterPro" id="IPR001412">
    <property type="entry name" value="aa-tRNA-synth_I_CS"/>
</dbReference>
<keyword evidence="4 12" id="KW-0436">Ligase</keyword>
<dbReference type="EMBL" id="LOKA01000019">
    <property type="protein sequence ID" value="OOW82070.1"/>
    <property type="molecule type" value="Genomic_DNA"/>
</dbReference>
<dbReference type="Proteomes" id="UP000190210">
    <property type="component" value="Unassembled WGS sequence"/>
</dbReference>
<evidence type="ECO:0000259" key="15">
    <source>
        <dbReference type="Pfam" id="PF10458"/>
    </source>
</evidence>
<dbReference type="Pfam" id="PF08264">
    <property type="entry name" value="Anticodon_1"/>
    <property type="match status" value="1"/>
</dbReference>
<comment type="subunit">
    <text evidence="2 12">Monomer.</text>
</comment>
<dbReference type="NCBIfam" id="TIGR00422">
    <property type="entry name" value="valS"/>
    <property type="match status" value="1"/>
</dbReference>
<dbReference type="Pfam" id="PF00133">
    <property type="entry name" value="tRNA-synt_1"/>
    <property type="match status" value="1"/>
</dbReference>
<dbReference type="EC" id="6.1.1.9" evidence="12"/>
<dbReference type="InterPro" id="IPR009080">
    <property type="entry name" value="tRNAsynth_Ia_anticodon-bd"/>
</dbReference>
<dbReference type="InterPro" id="IPR019499">
    <property type="entry name" value="Val-tRNA_synth_tRNA-bd"/>
</dbReference>
<evidence type="ECO:0000256" key="8">
    <source>
        <dbReference type="ARBA" id="ARBA00023054"/>
    </source>
</evidence>
<comment type="domain">
    <text evidence="12">The C-terminal coiled-coil domain is crucial for aminoacylation activity.</text>
</comment>
<dbReference type="InterPro" id="IPR002303">
    <property type="entry name" value="Valyl-tRNA_ligase"/>
</dbReference>
<dbReference type="InterPro" id="IPR014729">
    <property type="entry name" value="Rossmann-like_a/b/a_fold"/>
</dbReference>
<comment type="caution">
    <text evidence="16">The sequence shown here is derived from an EMBL/GenBank/DDBJ whole genome shotgun (WGS) entry which is preliminary data.</text>
</comment>
<keyword evidence="9 12" id="KW-0030">Aminoacyl-tRNA synthetase</keyword>